<evidence type="ECO:0000313" key="1">
    <source>
        <dbReference type="EMBL" id="MDL0090066.1"/>
    </source>
</evidence>
<evidence type="ECO:0000313" key="2">
    <source>
        <dbReference type="Proteomes" id="UP001173801"/>
    </source>
</evidence>
<protein>
    <submittedName>
        <fullName evidence="1">Uncharacterized protein</fullName>
    </submittedName>
</protein>
<dbReference type="EMBL" id="JANURM010000046">
    <property type="protein sequence ID" value="MDL0090066.1"/>
    <property type="molecule type" value="Genomic_DNA"/>
</dbReference>
<gene>
    <name evidence="1" type="ORF">NYG85_11940</name>
</gene>
<sequence>MSFYKTKDGDFSKEGVFVGFLKNVNAKASNSGDTKIQNATLSYALSLQNEFKAKVSNINLEKVAQDEILIQELLRQKSKNQTSTALQNNDKAEAKKLMERINALMSQTAV</sequence>
<dbReference type="Proteomes" id="UP001173801">
    <property type="component" value="Unassembled WGS sequence"/>
</dbReference>
<dbReference type="RefSeq" id="WP_284938883.1">
    <property type="nucleotide sequence ID" value="NZ_JANURM010000046.1"/>
</dbReference>
<reference evidence="1" key="1">
    <citation type="submission" date="2022-08" db="EMBL/GenBank/DDBJ databases">
        <authorList>
            <person name="Wang H."/>
        </authorList>
    </citation>
    <scope>NUCLEOTIDE SEQUENCE</scope>
    <source>
        <strain evidence="1">PS10</strain>
    </source>
</reference>
<organism evidence="1 2">
    <name type="scientific">Campylobacter gastrosuis</name>
    <dbReference type="NCBI Taxonomy" id="2974576"/>
    <lineage>
        <taxon>Bacteria</taxon>
        <taxon>Pseudomonadati</taxon>
        <taxon>Campylobacterota</taxon>
        <taxon>Epsilonproteobacteria</taxon>
        <taxon>Campylobacterales</taxon>
        <taxon>Campylobacteraceae</taxon>
        <taxon>Campylobacter</taxon>
    </lineage>
</organism>
<reference evidence="1" key="2">
    <citation type="journal article" date="2023" name="Microorganisms">
        <title>Isolation and Genomic Characteristics of Cat-Borne Campylobacter felis sp. nov. and Sheep-Borne Campylobacter ovis sp. nov.</title>
        <authorList>
            <person name="Wang H."/>
            <person name="Li Y."/>
            <person name="Gu Y."/>
            <person name="Zhou G."/>
            <person name="Chen X."/>
            <person name="Zhang X."/>
            <person name="Shao Z."/>
            <person name="Zhang J."/>
            <person name="Zhang M."/>
        </authorList>
    </citation>
    <scope>NUCLEOTIDE SEQUENCE</scope>
    <source>
        <strain evidence="1">PS10</strain>
    </source>
</reference>
<name>A0ABT7HT73_9BACT</name>
<keyword evidence="2" id="KW-1185">Reference proteome</keyword>
<proteinExistence type="predicted"/>
<accession>A0ABT7HT73</accession>
<comment type="caution">
    <text evidence="1">The sequence shown here is derived from an EMBL/GenBank/DDBJ whole genome shotgun (WGS) entry which is preliminary data.</text>
</comment>